<dbReference type="InterPro" id="IPR002569">
    <property type="entry name" value="Met_Sox_Rdtase_MsrA_dom"/>
</dbReference>
<feature type="domain" description="Peptide methionine sulphoxide reductase MsrA" evidence="5">
    <location>
        <begin position="37"/>
        <end position="150"/>
    </location>
</feature>
<evidence type="ECO:0000256" key="1">
    <source>
        <dbReference type="ARBA" id="ARBA00005591"/>
    </source>
</evidence>
<reference evidence="6" key="1">
    <citation type="submission" date="2021-01" db="EMBL/GenBank/DDBJ databases">
        <authorList>
            <person name="Corre E."/>
            <person name="Pelletier E."/>
            <person name="Niang G."/>
            <person name="Scheremetjew M."/>
            <person name="Finn R."/>
            <person name="Kale V."/>
            <person name="Holt S."/>
            <person name="Cochrane G."/>
            <person name="Meng A."/>
            <person name="Brown T."/>
            <person name="Cohen L."/>
        </authorList>
    </citation>
    <scope>NUCLEOTIDE SEQUENCE</scope>
    <source>
        <strain evidence="6">Clade-D-RCC2572</strain>
    </source>
</reference>
<dbReference type="PANTHER" id="PTHR43774:SF1">
    <property type="entry name" value="PEPTIDE METHIONINE SULFOXIDE REDUCTASE MSRA 2"/>
    <property type="match status" value="1"/>
</dbReference>
<evidence type="ECO:0000256" key="2">
    <source>
        <dbReference type="ARBA" id="ARBA00012502"/>
    </source>
</evidence>
<keyword evidence="3" id="KW-0560">Oxidoreductase</keyword>
<evidence type="ECO:0000256" key="3">
    <source>
        <dbReference type="ARBA" id="ARBA00023002"/>
    </source>
</evidence>
<dbReference type="SUPFAM" id="SSF55068">
    <property type="entry name" value="Peptide methionine sulfoxide reductase"/>
    <property type="match status" value="1"/>
</dbReference>
<sequence length="215" mass="23769">MAPVSAAATARMYVGAGDSAFLEREYVDLKYAGVMDVVPGTMDGKRGVEVTYEDSRLDYATLMRVYWRHAEPTQTNGQFGDIGDAYAPVIYVSNASERAVAVDAQKNLETSGIFGDKPCAIPVVDGSPKTFEPDAESERNAFKTNPKAYEKANAKREQRFKELWGYVQFCKDRVCGYVRFAPKCTSTCLKVFPEYLERNSGVPTLDGPGVKITKK</sequence>
<dbReference type="AlphaFoldDB" id="A0A7S0PJC2"/>
<dbReference type="GO" id="GO:0008113">
    <property type="term" value="F:peptide-methionine (S)-S-oxide reductase activity"/>
    <property type="evidence" value="ECO:0007669"/>
    <property type="project" value="UniProtKB-EC"/>
</dbReference>
<evidence type="ECO:0000256" key="4">
    <source>
        <dbReference type="ARBA" id="ARBA00030643"/>
    </source>
</evidence>
<proteinExistence type="inferred from homology"/>
<dbReference type="Pfam" id="PF01625">
    <property type="entry name" value="PMSR"/>
    <property type="match status" value="1"/>
</dbReference>
<dbReference type="InterPro" id="IPR036509">
    <property type="entry name" value="Met_Sox_Rdtase_MsrA_sf"/>
</dbReference>
<evidence type="ECO:0000313" key="6">
    <source>
        <dbReference type="EMBL" id="CAD8577970.1"/>
    </source>
</evidence>
<dbReference type="EC" id="1.8.4.11" evidence="2"/>
<dbReference type="Gene3D" id="3.30.1060.10">
    <property type="entry name" value="Peptide methionine sulphoxide reductase MsrA"/>
    <property type="match status" value="1"/>
</dbReference>
<name>A0A7S0PJC2_9CHLO</name>
<protein>
    <recommendedName>
        <fullName evidence="2">peptide-methionine (S)-S-oxide reductase</fullName>
        <ecNumber evidence="2">1.8.4.11</ecNumber>
    </recommendedName>
    <alternativeName>
        <fullName evidence="4">Peptide-methionine (S)-S-oxide reductase</fullName>
    </alternativeName>
</protein>
<accession>A0A7S0PJC2</accession>
<comment type="similarity">
    <text evidence="1">Belongs to the MsrA Met sulfoxide reductase family.</text>
</comment>
<gene>
    <name evidence="6" type="ORF">OMED0929_LOCUS1489</name>
</gene>
<dbReference type="EMBL" id="HBEW01001769">
    <property type="protein sequence ID" value="CAD8577970.1"/>
    <property type="molecule type" value="Transcribed_RNA"/>
</dbReference>
<organism evidence="6">
    <name type="scientific">Ostreococcus mediterraneus</name>
    <dbReference type="NCBI Taxonomy" id="1486918"/>
    <lineage>
        <taxon>Eukaryota</taxon>
        <taxon>Viridiplantae</taxon>
        <taxon>Chlorophyta</taxon>
        <taxon>Mamiellophyceae</taxon>
        <taxon>Mamiellales</taxon>
        <taxon>Bathycoccaceae</taxon>
        <taxon>Ostreococcus</taxon>
    </lineage>
</organism>
<evidence type="ECO:0000259" key="5">
    <source>
        <dbReference type="Pfam" id="PF01625"/>
    </source>
</evidence>
<dbReference type="PANTHER" id="PTHR43774">
    <property type="entry name" value="PEPTIDE METHIONINE SULFOXIDE REDUCTASE"/>
    <property type="match status" value="1"/>
</dbReference>